<dbReference type="EMBL" id="SJOA01000021">
    <property type="protein sequence ID" value="TCB56622.1"/>
    <property type="molecule type" value="Genomic_DNA"/>
</dbReference>
<name>A0A4R0EJI3_9GAMM</name>
<accession>A0A4R0EJI3</accession>
<reference evidence="1 2" key="1">
    <citation type="submission" date="2019-02" db="EMBL/GenBank/DDBJ databases">
        <title>High diversity of culturable Acinetobacter species in natural soil and water ecosystems.</title>
        <authorList>
            <person name="Radolfova-Krizova L."/>
            <person name="Nemec A."/>
        </authorList>
    </citation>
    <scope>NUCLEOTIDE SEQUENCE [LARGE SCALE GENOMIC DNA]</scope>
    <source>
        <strain evidence="1 2">ANC 4281</strain>
    </source>
</reference>
<organism evidence="1 2">
    <name type="scientific">Acinetobacter terrae</name>
    <dbReference type="NCBI Taxonomy" id="2731247"/>
    <lineage>
        <taxon>Bacteria</taxon>
        <taxon>Pseudomonadati</taxon>
        <taxon>Pseudomonadota</taxon>
        <taxon>Gammaproteobacteria</taxon>
        <taxon>Moraxellales</taxon>
        <taxon>Moraxellaceae</taxon>
        <taxon>Acinetobacter</taxon>
        <taxon>Acinetobacter Taxon 24</taxon>
    </lineage>
</organism>
<proteinExistence type="predicted"/>
<sequence>MLRSLSFQFILDFFEFTQIDSTKILQRLGIESLDEFDVILQQSLAVRSAQQSSNDYIIQSSTLENSLSYLFTPFIYAVLNQNTIYIAPRQNIVEQVYAHYLHLDALELKNQQSITEMNLCLDLVPTEFNDAEFRIYALAKALLDPACQHMTMIGQSGLNPATKQQLESLFQVQIDEILLDQKPFNLTEIDFKKLFWKRKTPELAQVCQSITQENAPLVSRQFHMKLNDAAHLIDDLMYSEHLFEKLSVFGEFTETIFKNNLESKLRYANE</sequence>
<dbReference type="OrthoDB" id="6710935at2"/>
<evidence type="ECO:0000313" key="2">
    <source>
        <dbReference type="Proteomes" id="UP000291380"/>
    </source>
</evidence>
<comment type="caution">
    <text evidence="1">The sequence shown here is derived from an EMBL/GenBank/DDBJ whole genome shotgun (WGS) entry which is preliminary data.</text>
</comment>
<dbReference type="AlphaFoldDB" id="A0A4R0EJI3"/>
<gene>
    <name evidence="1" type="ORF">E0H85_13615</name>
</gene>
<dbReference type="Proteomes" id="UP000291380">
    <property type="component" value="Unassembled WGS sequence"/>
</dbReference>
<evidence type="ECO:0000313" key="1">
    <source>
        <dbReference type="EMBL" id="TCB56622.1"/>
    </source>
</evidence>
<dbReference type="RefSeq" id="WP_131271860.1">
    <property type="nucleotide sequence ID" value="NZ_SJOA01000021.1"/>
</dbReference>
<protein>
    <submittedName>
        <fullName evidence="1">Uncharacterized protein</fullName>
    </submittedName>
</protein>